<geneLocation type="mitochondrion" evidence="2"/>
<proteinExistence type="predicted"/>
<feature type="transmembrane region" description="Helical" evidence="1">
    <location>
        <begin position="6"/>
        <end position="22"/>
    </location>
</feature>
<organism evidence="2">
    <name type="scientific">Adenocephalus pacificus</name>
    <dbReference type="NCBI Taxonomy" id="372152"/>
    <lineage>
        <taxon>Eukaryota</taxon>
        <taxon>Metazoa</taxon>
        <taxon>Spiralia</taxon>
        <taxon>Lophotrochozoa</taxon>
        <taxon>Platyhelminthes</taxon>
        <taxon>Cestoda</taxon>
        <taxon>Eucestoda</taxon>
        <taxon>Diphyllobothriidea</taxon>
        <taxon>Diphyllobothriidae</taxon>
        <taxon>Adenocephalus</taxon>
    </lineage>
</organism>
<feature type="transmembrane region" description="Helical" evidence="1">
    <location>
        <begin position="83"/>
        <end position="105"/>
    </location>
</feature>
<protein>
    <submittedName>
        <fullName evidence="2">NADH dehydrogenase subunit 6</fullName>
    </submittedName>
</protein>
<dbReference type="EMBL" id="MW602527">
    <property type="protein sequence ID" value="QXU59715.1"/>
    <property type="molecule type" value="Genomic_DNA"/>
</dbReference>
<evidence type="ECO:0000313" key="2">
    <source>
        <dbReference type="EMBL" id="QXU59715.1"/>
    </source>
</evidence>
<evidence type="ECO:0000256" key="1">
    <source>
        <dbReference type="SAM" id="Phobius"/>
    </source>
</evidence>
<gene>
    <name evidence="2" type="primary">nad6</name>
</gene>
<feature type="transmembrane region" description="Helical" evidence="1">
    <location>
        <begin position="27"/>
        <end position="46"/>
    </location>
</feature>
<feature type="transmembrane region" description="Helical" evidence="1">
    <location>
        <begin position="52"/>
        <end position="71"/>
    </location>
</feature>
<reference evidence="2" key="1">
    <citation type="journal article" date="2021" name="Mol. Phylogenet. Evol.">
        <title>Evolutionary transitions in broad tapeworms (Cestoda: Diphyllobothriidea) revealed by mitogenome and nuclear ribosomal operon phylogenetics.</title>
        <authorList>
            <person name="Fraija-Fernandez N."/>
            <person name="Waeschenbach A."/>
            <person name="Briscoe A.G."/>
            <person name="Hocking S."/>
            <person name="Kuchta Resource R."/>
            <person name="Nyman Resource T."/>
            <person name="Timothy J Littlewood D."/>
        </authorList>
    </citation>
    <scope>NUCLEOTIDE SEQUENCE</scope>
</reference>
<keyword evidence="2" id="KW-0496">Mitochondrion</keyword>
<keyword evidence="1" id="KW-0812">Transmembrane</keyword>
<dbReference type="AlphaFoldDB" id="A0A8F7CAM2"/>
<sequence length="153" mass="17832">MMTLLVFSFFFYFLGLALFCLISHTMYYCLLLVFNSLICCFISYMYLGFSWYSLLFCLVYVGGVYILFVFVSVYSPNTSIVPYWNLGVVTSLMFISLCFLGGFIFYLSYTNYEASLSLCTSYEGYFYVCMCLMLLFGFFVLSMVMSVKTGYYR</sequence>
<name>A0A8F7CAM2_9CEST</name>
<keyword evidence="1" id="KW-0472">Membrane</keyword>
<keyword evidence="1" id="KW-1133">Transmembrane helix</keyword>
<accession>A0A8F7CAM2</accession>
<feature type="transmembrane region" description="Helical" evidence="1">
    <location>
        <begin position="125"/>
        <end position="147"/>
    </location>
</feature>